<dbReference type="InterPro" id="IPR047175">
    <property type="entry name" value="CotS-like"/>
</dbReference>
<dbReference type="InterPro" id="IPR011009">
    <property type="entry name" value="Kinase-like_dom_sf"/>
</dbReference>
<dbReference type="Proteomes" id="UP001597282">
    <property type="component" value="Unassembled WGS sequence"/>
</dbReference>
<dbReference type="PANTHER" id="PTHR39179:SF3">
    <property type="entry name" value="COTS-RELATED PROTEIN"/>
    <property type="match status" value="1"/>
</dbReference>
<dbReference type="Gene3D" id="3.90.1200.10">
    <property type="match status" value="1"/>
</dbReference>
<evidence type="ECO:0000313" key="3">
    <source>
        <dbReference type="EMBL" id="MFD1426422.1"/>
    </source>
</evidence>
<proteinExistence type="predicted"/>
<protein>
    <submittedName>
        <fullName evidence="3">Phosphotransferase</fullName>
    </submittedName>
</protein>
<dbReference type="PANTHER" id="PTHR39179">
    <property type="entry name" value="SPORE COAT PROTEIN I"/>
    <property type="match status" value="1"/>
</dbReference>
<evidence type="ECO:0000259" key="2">
    <source>
        <dbReference type="Pfam" id="PF01636"/>
    </source>
</evidence>
<dbReference type="Pfam" id="PF01636">
    <property type="entry name" value="APH"/>
    <property type="match status" value="1"/>
</dbReference>
<feature type="region of interest" description="Disordered" evidence="1">
    <location>
        <begin position="334"/>
        <end position="357"/>
    </location>
</feature>
<dbReference type="Gene3D" id="3.30.200.20">
    <property type="entry name" value="Phosphorylase Kinase, domain 1"/>
    <property type="match status" value="1"/>
</dbReference>
<dbReference type="RefSeq" id="WP_380163503.1">
    <property type="nucleotide sequence ID" value="NZ_JBHTNU010000004.1"/>
</dbReference>
<evidence type="ECO:0000313" key="4">
    <source>
        <dbReference type="Proteomes" id="UP001597282"/>
    </source>
</evidence>
<dbReference type="InterPro" id="IPR002575">
    <property type="entry name" value="Aminoglycoside_PTrfase"/>
</dbReference>
<accession>A0ABW4C7Q6</accession>
<name>A0ABW4C7Q6_9BACL</name>
<keyword evidence="4" id="KW-1185">Reference proteome</keyword>
<organism evidence="3 4">
    <name type="scientific">Kroppenstedtia sanguinis</name>
    <dbReference type="NCBI Taxonomy" id="1380684"/>
    <lineage>
        <taxon>Bacteria</taxon>
        <taxon>Bacillati</taxon>
        <taxon>Bacillota</taxon>
        <taxon>Bacilli</taxon>
        <taxon>Bacillales</taxon>
        <taxon>Thermoactinomycetaceae</taxon>
        <taxon>Kroppenstedtia</taxon>
    </lineage>
</organism>
<dbReference type="SUPFAM" id="SSF56112">
    <property type="entry name" value="Protein kinase-like (PK-like)"/>
    <property type="match status" value="1"/>
</dbReference>
<evidence type="ECO:0000256" key="1">
    <source>
        <dbReference type="SAM" id="MobiDB-lite"/>
    </source>
</evidence>
<dbReference type="EMBL" id="JBHTNU010000004">
    <property type="protein sequence ID" value="MFD1426422.1"/>
    <property type="molecule type" value="Genomic_DNA"/>
</dbReference>
<comment type="caution">
    <text evidence="3">The sequence shown here is derived from an EMBL/GenBank/DDBJ whole genome shotgun (WGS) entry which is preliminary data.</text>
</comment>
<feature type="compositionally biased region" description="Polar residues" evidence="1">
    <location>
        <begin position="334"/>
        <end position="350"/>
    </location>
</feature>
<reference evidence="4" key="1">
    <citation type="journal article" date="2019" name="Int. J. Syst. Evol. Microbiol.">
        <title>The Global Catalogue of Microorganisms (GCM) 10K type strain sequencing project: providing services to taxonomists for standard genome sequencing and annotation.</title>
        <authorList>
            <consortium name="The Broad Institute Genomics Platform"/>
            <consortium name="The Broad Institute Genome Sequencing Center for Infectious Disease"/>
            <person name="Wu L."/>
            <person name="Ma J."/>
        </authorList>
    </citation>
    <scope>NUCLEOTIDE SEQUENCE [LARGE SCALE GENOMIC DNA]</scope>
    <source>
        <strain evidence="4">S1</strain>
    </source>
</reference>
<feature type="domain" description="Aminoglycoside phosphotransferase" evidence="2">
    <location>
        <begin position="33"/>
        <end position="259"/>
    </location>
</feature>
<gene>
    <name evidence="3" type="ORF">ACFQ4Y_05655</name>
</gene>
<sequence>MKLDPQTDGPVIPRVFAALGWSPVQIRYIRGVLRVDTGDGVFALKKTAAEPAQLTFLHETLSQLKEKGYEHVLLPVKVKEEAPLFVEEEGSCWYVLPWYGEAAEKGDEVPLEELVKGLAQLHKLSEPLLADKKLPASAVATSGLEGKTEAGDRLRQWREVAWGREYASPFEKAVLSHMDYLEKALHFSVEGWRKQKSTGEALPRTTLVHGRLHPHNLLVGTSGWRWIDFDHAHVGSPVSDLAMFLRRFVPFDRDEVVDPFALLKEYEAEYPLKAKEKKLLALHLAYPEGPIRTISSYYARPDRWEEAVAVRTLSEEMDRLRLFRDWVQSVWNTNKRQPQSQKQRQTASVRSSRRKNR</sequence>